<evidence type="ECO:0000256" key="5">
    <source>
        <dbReference type="SAM" id="MobiDB-lite"/>
    </source>
</evidence>
<keyword evidence="3" id="KW-0442">Lipid degradation</keyword>
<keyword evidence="8" id="KW-1185">Reference proteome</keyword>
<dbReference type="GO" id="GO:0016042">
    <property type="term" value="P:lipid catabolic process"/>
    <property type="evidence" value="ECO:0007669"/>
    <property type="project" value="UniProtKB-KW"/>
</dbReference>
<dbReference type="AlphaFoldDB" id="A0A8S2A547"/>
<dbReference type="GO" id="GO:0016788">
    <property type="term" value="F:hydrolase activity, acting on ester bonds"/>
    <property type="evidence" value="ECO:0007669"/>
    <property type="project" value="InterPro"/>
</dbReference>
<dbReference type="InterPro" id="IPR036514">
    <property type="entry name" value="SGNH_hydro_sf"/>
</dbReference>
<evidence type="ECO:0000256" key="2">
    <source>
        <dbReference type="ARBA" id="ARBA00022801"/>
    </source>
</evidence>
<organism evidence="7 8">
    <name type="scientific">Arabidopsis arenosa</name>
    <name type="common">Sand rock-cress</name>
    <name type="synonym">Cardaminopsis arenosa</name>
    <dbReference type="NCBI Taxonomy" id="38785"/>
    <lineage>
        <taxon>Eukaryota</taxon>
        <taxon>Viridiplantae</taxon>
        <taxon>Streptophyta</taxon>
        <taxon>Embryophyta</taxon>
        <taxon>Tracheophyta</taxon>
        <taxon>Spermatophyta</taxon>
        <taxon>Magnoliopsida</taxon>
        <taxon>eudicotyledons</taxon>
        <taxon>Gunneridae</taxon>
        <taxon>Pentapetalae</taxon>
        <taxon>rosids</taxon>
        <taxon>malvids</taxon>
        <taxon>Brassicales</taxon>
        <taxon>Brassicaceae</taxon>
        <taxon>Camelineae</taxon>
        <taxon>Arabidopsis</taxon>
    </lineage>
</organism>
<dbReference type="InterPro" id="IPR001087">
    <property type="entry name" value="GDSL"/>
</dbReference>
<dbReference type="Gene3D" id="3.40.50.1110">
    <property type="entry name" value="SGNH hydrolase"/>
    <property type="match status" value="1"/>
</dbReference>
<evidence type="ECO:0000313" key="8">
    <source>
        <dbReference type="Proteomes" id="UP000682877"/>
    </source>
</evidence>
<feature type="signal peptide" evidence="6">
    <location>
        <begin position="1"/>
        <end position="26"/>
    </location>
</feature>
<feature type="compositionally biased region" description="Basic and acidic residues" evidence="5">
    <location>
        <begin position="361"/>
        <end position="390"/>
    </location>
</feature>
<evidence type="ECO:0000256" key="4">
    <source>
        <dbReference type="ARBA" id="ARBA00023098"/>
    </source>
</evidence>
<evidence type="ECO:0000256" key="1">
    <source>
        <dbReference type="ARBA" id="ARBA00008668"/>
    </source>
</evidence>
<dbReference type="Proteomes" id="UP000682877">
    <property type="component" value="Chromosome 4"/>
</dbReference>
<dbReference type="PANTHER" id="PTHR46020">
    <property type="entry name" value="OSJNBB0059K02.9 PROTEIN"/>
    <property type="match status" value="1"/>
</dbReference>
<feature type="chain" id="PRO_5035765614" evidence="6">
    <location>
        <begin position="27"/>
        <end position="439"/>
    </location>
</feature>
<evidence type="ECO:0000313" key="7">
    <source>
        <dbReference type="EMBL" id="CAE6032667.1"/>
    </source>
</evidence>
<evidence type="ECO:0000256" key="3">
    <source>
        <dbReference type="ARBA" id="ARBA00022963"/>
    </source>
</evidence>
<dbReference type="Pfam" id="PF00657">
    <property type="entry name" value="Lipase_GDSL"/>
    <property type="match status" value="1"/>
</dbReference>
<feature type="region of interest" description="Disordered" evidence="5">
    <location>
        <begin position="313"/>
        <end position="394"/>
    </location>
</feature>
<dbReference type="EMBL" id="LR999454">
    <property type="protein sequence ID" value="CAE6032667.1"/>
    <property type="molecule type" value="Genomic_DNA"/>
</dbReference>
<keyword evidence="6" id="KW-0732">Signal</keyword>
<proteinExistence type="inferred from homology"/>
<feature type="compositionally biased region" description="Low complexity" evidence="5">
    <location>
        <begin position="313"/>
        <end position="331"/>
    </location>
</feature>
<protein>
    <submittedName>
        <fullName evidence="7">Uncharacterized protein</fullName>
    </submittedName>
</protein>
<sequence>MNITKLTPWFLFSCLILLSDYIKVNGSISPSSEQTQKDGIFGFKPKKLFVFGDSYADTGNTPFLIAPSWRFPNGITFPGIPTGRFSDGRSSTDYLAKYVGVRTPITHKWGKYGRPRLAVKRGMNFAYGGAGVFETMFKLIPNASVQIDFFEQLLRKNVYSPADLNSSVAFFSIVGNDYLTYNRRNGTEQGRPALIRRVVKQILVDVKRIKDLGVRKVLVALSPPQKCLPLLVTPKGCDTNDTSTHLHNSLLRKGLIKLNTKKINNDDKSFLPFDLYNAFVTIFKNKGVPGVSTFPDPFKACCATKRVLIIPMRSPTKTMPSMSPSSISTEKSPPPSDTSMAIVAFDNSTTHLSSSPSPPHSLDHSSESEKEEEKRRPESRRNKNPVKVEETTSPIVVVHNHNRSVKEVVPTRKSARVGSGRSSGQRSGAVLAILRRLEW</sequence>
<name>A0A8S2A547_ARAAE</name>
<accession>A0A8S2A547</accession>
<evidence type="ECO:0000256" key="6">
    <source>
        <dbReference type="SAM" id="SignalP"/>
    </source>
</evidence>
<reference evidence="7" key="1">
    <citation type="submission" date="2021-01" db="EMBL/GenBank/DDBJ databases">
        <authorList>
            <person name="Bezrukov I."/>
        </authorList>
    </citation>
    <scope>NUCLEOTIDE SEQUENCE</scope>
</reference>
<dbReference type="PANTHER" id="PTHR46020:SF5">
    <property type="entry name" value="GENOME ASSEMBLY, CHROMOSOME: A03"/>
    <property type="match status" value="1"/>
</dbReference>
<keyword evidence="2" id="KW-0378">Hydrolase</keyword>
<keyword evidence="4" id="KW-0443">Lipid metabolism</keyword>
<gene>
    <name evidence="7" type="ORF">AARE701A_LOCUS10652</name>
</gene>
<comment type="similarity">
    <text evidence="1">Belongs to the 'GDSL' lipolytic enzyme family.</text>
</comment>